<dbReference type="Proteomes" id="UP000252107">
    <property type="component" value="Unassembled WGS sequence"/>
</dbReference>
<feature type="transmembrane region" description="Helical" evidence="2">
    <location>
        <begin position="35"/>
        <end position="57"/>
    </location>
</feature>
<protein>
    <submittedName>
        <fullName evidence="3">Uncharacterized protein</fullName>
    </submittedName>
</protein>
<reference evidence="3" key="1">
    <citation type="submission" date="2016-04" db="EMBL/GenBank/DDBJ databases">
        <authorList>
            <person name="Tabuchi Yagui T.R."/>
        </authorList>
    </citation>
    <scope>NUCLEOTIDE SEQUENCE [LARGE SCALE GENOMIC DNA]</scope>
    <source>
        <strain evidence="3">NIES-26</strain>
    </source>
</reference>
<feature type="transmembrane region" description="Helical" evidence="2">
    <location>
        <begin position="77"/>
        <end position="99"/>
    </location>
</feature>
<keyword evidence="2" id="KW-0472">Membrane</keyword>
<dbReference type="AlphaFoldDB" id="A0A367RG32"/>
<keyword evidence="2" id="KW-1133">Transmembrane helix</keyword>
<feature type="transmembrane region" description="Helical" evidence="2">
    <location>
        <begin position="215"/>
        <end position="239"/>
    </location>
</feature>
<feature type="compositionally biased region" description="Polar residues" evidence="1">
    <location>
        <begin position="1"/>
        <end position="22"/>
    </location>
</feature>
<evidence type="ECO:0000256" key="1">
    <source>
        <dbReference type="SAM" id="MobiDB-lite"/>
    </source>
</evidence>
<keyword evidence="4" id="KW-1185">Reference proteome</keyword>
<proteinExistence type="predicted"/>
<feature type="transmembrane region" description="Helical" evidence="2">
    <location>
        <begin position="147"/>
        <end position="172"/>
    </location>
</feature>
<name>A0A367RG32_9NOSO</name>
<sequence>MQSDSNSPSPSNIASTNSNSSPGKLLIPRSQRRKFFLQFTLMTILGWVVGGIISIALERILLQSLPPEVFVQPTWGIWIRLLTSVVFAVVFGADQALALRHYLLPWLWMLATSAGWLIATSVATAWISYISSIAASLNEALSPEVGIIFGFLSTILYIFSGIWLGLFQWLVLQRYTAGAWWWIFLPSLSFFFISILIWLLSLVQYLIPEVIRTAILYWSQQGVTAIILGVIPAIGLCTLKRKSHRQTEVSGM</sequence>
<organism evidence="3 4">
    <name type="scientific">Nostoc minutum NIES-26</name>
    <dbReference type="NCBI Taxonomy" id="1844469"/>
    <lineage>
        <taxon>Bacteria</taxon>
        <taxon>Bacillati</taxon>
        <taxon>Cyanobacteriota</taxon>
        <taxon>Cyanophyceae</taxon>
        <taxon>Nostocales</taxon>
        <taxon>Nostocaceae</taxon>
        <taxon>Nostoc</taxon>
    </lineage>
</organism>
<feature type="region of interest" description="Disordered" evidence="1">
    <location>
        <begin position="1"/>
        <end position="25"/>
    </location>
</feature>
<comment type="caution">
    <text evidence="3">The sequence shown here is derived from an EMBL/GenBank/DDBJ whole genome shotgun (WGS) entry which is preliminary data.</text>
</comment>
<gene>
    <name evidence="3" type="ORF">A6770_17140</name>
</gene>
<keyword evidence="2" id="KW-0812">Transmembrane</keyword>
<evidence type="ECO:0000313" key="3">
    <source>
        <dbReference type="EMBL" id="RCJ34780.1"/>
    </source>
</evidence>
<accession>A0A367RG32</accession>
<evidence type="ECO:0000313" key="4">
    <source>
        <dbReference type="Proteomes" id="UP000252107"/>
    </source>
</evidence>
<feature type="transmembrane region" description="Helical" evidence="2">
    <location>
        <begin position="106"/>
        <end position="127"/>
    </location>
</feature>
<feature type="transmembrane region" description="Helical" evidence="2">
    <location>
        <begin position="179"/>
        <end position="203"/>
    </location>
</feature>
<evidence type="ECO:0000256" key="2">
    <source>
        <dbReference type="SAM" id="Phobius"/>
    </source>
</evidence>
<dbReference type="EMBL" id="LXQD01000163">
    <property type="protein sequence ID" value="RCJ34780.1"/>
    <property type="molecule type" value="Genomic_DNA"/>
</dbReference>